<protein>
    <submittedName>
        <fullName evidence="6">Hydrogenase iron-sulfur subunit</fullName>
    </submittedName>
</protein>
<evidence type="ECO:0000313" key="7">
    <source>
        <dbReference type="Proteomes" id="UP000285961"/>
    </source>
</evidence>
<dbReference type="GO" id="GO:0016491">
    <property type="term" value="F:oxidoreductase activity"/>
    <property type="evidence" value="ECO:0007669"/>
    <property type="project" value="UniProtKB-KW"/>
</dbReference>
<dbReference type="AlphaFoldDB" id="A0A419F048"/>
<keyword evidence="3" id="KW-0408">Iron</keyword>
<dbReference type="EMBL" id="QZKI01000061">
    <property type="protein sequence ID" value="RJP71217.1"/>
    <property type="molecule type" value="Genomic_DNA"/>
</dbReference>
<dbReference type="GO" id="GO:0051536">
    <property type="term" value="F:iron-sulfur cluster binding"/>
    <property type="evidence" value="ECO:0007669"/>
    <property type="project" value="UniProtKB-KW"/>
</dbReference>
<evidence type="ECO:0000256" key="3">
    <source>
        <dbReference type="ARBA" id="ARBA00023004"/>
    </source>
</evidence>
<reference evidence="6 7" key="1">
    <citation type="journal article" date="2017" name="ISME J.">
        <title>Energy and carbon metabolisms in a deep terrestrial subsurface fluid microbial community.</title>
        <authorList>
            <person name="Momper L."/>
            <person name="Jungbluth S.P."/>
            <person name="Lee M.D."/>
            <person name="Amend J.P."/>
        </authorList>
    </citation>
    <scope>NUCLEOTIDE SEQUENCE [LARGE SCALE GENOMIC DNA]</scope>
    <source>
        <strain evidence="6">SURF_17</strain>
    </source>
</reference>
<evidence type="ECO:0000256" key="2">
    <source>
        <dbReference type="ARBA" id="ARBA00023002"/>
    </source>
</evidence>
<keyword evidence="4" id="KW-0411">Iron-sulfur</keyword>
<proteinExistence type="predicted"/>
<name>A0A419F048_9BACT</name>
<feature type="domain" description="F420-non-reducing hydrogenase iron-sulfur subunit D" evidence="5">
    <location>
        <begin position="9"/>
        <end position="131"/>
    </location>
</feature>
<keyword evidence="2" id="KW-0560">Oxidoreductase</keyword>
<dbReference type="Pfam" id="PF02662">
    <property type="entry name" value="FlpD"/>
    <property type="match status" value="1"/>
</dbReference>
<dbReference type="Proteomes" id="UP000285961">
    <property type="component" value="Unassembled WGS sequence"/>
</dbReference>
<accession>A0A419F048</accession>
<evidence type="ECO:0000256" key="1">
    <source>
        <dbReference type="ARBA" id="ARBA00022723"/>
    </source>
</evidence>
<evidence type="ECO:0000313" key="6">
    <source>
        <dbReference type="EMBL" id="RJP71217.1"/>
    </source>
</evidence>
<evidence type="ECO:0000259" key="5">
    <source>
        <dbReference type="Pfam" id="PF02662"/>
    </source>
</evidence>
<comment type="caution">
    <text evidence="6">The sequence shown here is derived from an EMBL/GenBank/DDBJ whole genome shotgun (WGS) entry which is preliminary data.</text>
</comment>
<dbReference type="GO" id="GO:0046872">
    <property type="term" value="F:metal ion binding"/>
    <property type="evidence" value="ECO:0007669"/>
    <property type="project" value="UniProtKB-KW"/>
</dbReference>
<dbReference type="InterPro" id="IPR003813">
    <property type="entry name" value="MvhD/FlpD"/>
</dbReference>
<gene>
    <name evidence="6" type="ORF">C4532_07840</name>
</gene>
<evidence type="ECO:0000256" key="4">
    <source>
        <dbReference type="ARBA" id="ARBA00023014"/>
    </source>
</evidence>
<organism evidence="6 7">
    <name type="scientific">Candidatus Abyssobacteria bacterium SURF_17</name>
    <dbReference type="NCBI Taxonomy" id="2093361"/>
    <lineage>
        <taxon>Bacteria</taxon>
        <taxon>Pseudomonadati</taxon>
        <taxon>Candidatus Hydrogenedentota</taxon>
        <taxon>Candidatus Abyssobacteria</taxon>
    </lineage>
</organism>
<sequence length="142" mass="15913">MNDTFEPTIVAFLCNWCTFTAADLAGTSRLSYPQNVKIVRMMCSGMVDPVYVLKAFLEGADGVYVGGCWPGDCHYINGNLKARRRAALLTEILKQFGIEEDRFWLRWVAASDGIMFQEHSKEMTEKLRALGPSPLSVDRTIA</sequence>
<keyword evidence="1" id="KW-0479">Metal-binding</keyword>